<dbReference type="RefSeq" id="WP_214433414.1">
    <property type="nucleotide sequence ID" value="NZ_CAWPUQ010000318.1"/>
</dbReference>
<keyword evidence="2" id="KW-1185">Reference proteome</keyword>
<organism evidence="1 2">
    <name type="scientific">Dendronalium phyllosphericum CENA369</name>
    <dbReference type="NCBI Taxonomy" id="1725256"/>
    <lineage>
        <taxon>Bacteria</taxon>
        <taxon>Bacillati</taxon>
        <taxon>Cyanobacteriota</taxon>
        <taxon>Cyanophyceae</taxon>
        <taxon>Nostocales</taxon>
        <taxon>Nostocaceae</taxon>
        <taxon>Dendronalium</taxon>
        <taxon>Dendronalium phyllosphericum</taxon>
    </lineage>
</organism>
<name>A0A8J7I650_9NOST</name>
<sequence length="87" mass="9944">MSSIDYRQESSQEYWQPLPCQTICNDCAFHVKVEEAIECIHPEELEINCFTVTFCSSFQPLQEVESPCVSFGSDEMRGRSGAEERIS</sequence>
<protein>
    <submittedName>
        <fullName evidence="1">Uncharacterized protein</fullName>
    </submittedName>
</protein>
<dbReference type="Proteomes" id="UP000662314">
    <property type="component" value="Unassembled WGS sequence"/>
</dbReference>
<gene>
    <name evidence="1" type="ORF">I8752_16600</name>
</gene>
<evidence type="ECO:0000313" key="2">
    <source>
        <dbReference type="Proteomes" id="UP000662314"/>
    </source>
</evidence>
<evidence type="ECO:0000313" key="1">
    <source>
        <dbReference type="EMBL" id="MBH8574613.1"/>
    </source>
</evidence>
<comment type="caution">
    <text evidence="1">The sequence shown here is derived from an EMBL/GenBank/DDBJ whole genome shotgun (WGS) entry which is preliminary data.</text>
</comment>
<reference evidence="1 2" key="1">
    <citation type="journal article" date="2021" name="Int. J. Syst. Evol. Microbiol.">
        <title>Amazonocrinis nigriterrae gen. nov., sp. nov., Atlanticothrix silvestris gen. nov., sp. nov. and Dendronalium phyllosphericum gen. nov., sp. nov., nostocacean cyanobacteria from Brazilian environments.</title>
        <authorList>
            <person name="Alvarenga D.O."/>
            <person name="Andreote A.P.D."/>
            <person name="Branco L.H.Z."/>
            <person name="Delbaje E."/>
            <person name="Cruz R.B."/>
            <person name="Varani A.M."/>
            <person name="Fiore M.F."/>
        </authorList>
    </citation>
    <scope>NUCLEOTIDE SEQUENCE [LARGE SCALE GENOMIC DNA]</scope>
    <source>
        <strain evidence="1 2">CENA369</strain>
    </source>
</reference>
<accession>A0A8J7I650</accession>
<proteinExistence type="predicted"/>
<dbReference type="EMBL" id="JAECZA010000080">
    <property type="protein sequence ID" value="MBH8574613.1"/>
    <property type="molecule type" value="Genomic_DNA"/>
</dbReference>
<dbReference type="AlphaFoldDB" id="A0A8J7I650"/>